<gene>
    <name evidence="2" type="ORF">FHS31_001472</name>
</gene>
<dbReference type="PANTHER" id="PTHR33387:SF3">
    <property type="entry name" value="DUF985 DOMAIN-CONTAINING PROTEIN"/>
    <property type="match status" value="1"/>
</dbReference>
<protein>
    <recommendedName>
        <fullName evidence="1">DUF985 domain-containing protein</fullName>
    </recommendedName>
</protein>
<dbReference type="InterPro" id="IPR009327">
    <property type="entry name" value="Cupin_DUF985"/>
</dbReference>
<dbReference type="EMBL" id="JAAOZC010000003">
    <property type="protein sequence ID" value="NIJ07862.1"/>
    <property type="molecule type" value="Genomic_DNA"/>
</dbReference>
<dbReference type="SUPFAM" id="SSF51182">
    <property type="entry name" value="RmlC-like cupins"/>
    <property type="match status" value="1"/>
</dbReference>
<evidence type="ECO:0000313" key="3">
    <source>
        <dbReference type="Proteomes" id="UP000727456"/>
    </source>
</evidence>
<evidence type="ECO:0000313" key="2">
    <source>
        <dbReference type="EMBL" id="NIJ07862.1"/>
    </source>
</evidence>
<dbReference type="InterPro" id="IPR014710">
    <property type="entry name" value="RmlC-like_jellyroll"/>
</dbReference>
<reference evidence="2 3" key="1">
    <citation type="submission" date="2020-03" db="EMBL/GenBank/DDBJ databases">
        <title>Genomic Encyclopedia of Type Strains, Phase III (KMG-III): the genomes of soil and plant-associated and newly described type strains.</title>
        <authorList>
            <person name="Whitman W."/>
        </authorList>
    </citation>
    <scope>NUCLEOTIDE SEQUENCE [LARGE SCALE GENOMIC DNA]</scope>
    <source>
        <strain evidence="2 3">CECT 8804</strain>
    </source>
</reference>
<sequence length="144" mass="15682">MTSSEIDLRDTTLEAATVRTALDLQPHPEGGSYRELWRDTPAHGGRGAVSSIHFLLGEGERSHWHRVDAAEIWLWQADAPLRLQIDRNDVTLGPGPGEALQSIVPAHAWQAAQSLGAWTLVSCIVAPAFDFAGFELAPPDWSPP</sequence>
<dbReference type="InterPro" id="IPR039935">
    <property type="entry name" value="YML079W-like"/>
</dbReference>
<accession>A0ABX0TQS4</accession>
<name>A0ABX0TQS4_9SPHN</name>
<dbReference type="RefSeq" id="WP_167072716.1">
    <property type="nucleotide sequence ID" value="NZ_JAAOZC010000003.1"/>
</dbReference>
<evidence type="ECO:0000259" key="1">
    <source>
        <dbReference type="Pfam" id="PF06172"/>
    </source>
</evidence>
<keyword evidence="3" id="KW-1185">Reference proteome</keyword>
<dbReference type="InterPro" id="IPR011051">
    <property type="entry name" value="RmlC_Cupin_sf"/>
</dbReference>
<feature type="domain" description="DUF985" evidence="1">
    <location>
        <begin position="20"/>
        <end position="137"/>
    </location>
</feature>
<dbReference type="CDD" id="cd06121">
    <property type="entry name" value="cupin_YML079wp"/>
    <property type="match status" value="1"/>
</dbReference>
<dbReference type="Gene3D" id="2.60.120.10">
    <property type="entry name" value="Jelly Rolls"/>
    <property type="match status" value="1"/>
</dbReference>
<dbReference type="PANTHER" id="PTHR33387">
    <property type="entry name" value="RMLC-LIKE JELLY ROLL FOLD PROTEIN"/>
    <property type="match status" value="1"/>
</dbReference>
<comment type="caution">
    <text evidence="2">The sequence shown here is derived from an EMBL/GenBank/DDBJ whole genome shotgun (WGS) entry which is preliminary data.</text>
</comment>
<organism evidence="2 3">
    <name type="scientific">Sphingomonas vulcanisoli</name>
    <dbReference type="NCBI Taxonomy" id="1658060"/>
    <lineage>
        <taxon>Bacteria</taxon>
        <taxon>Pseudomonadati</taxon>
        <taxon>Pseudomonadota</taxon>
        <taxon>Alphaproteobacteria</taxon>
        <taxon>Sphingomonadales</taxon>
        <taxon>Sphingomonadaceae</taxon>
        <taxon>Sphingomonas</taxon>
    </lineage>
</organism>
<proteinExistence type="predicted"/>
<dbReference type="Proteomes" id="UP000727456">
    <property type="component" value="Unassembled WGS sequence"/>
</dbReference>
<dbReference type="Pfam" id="PF06172">
    <property type="entry name" value="Cupin_5"/>
    <property type="match status" value="1"/>
</dbReference>